<dbReference type="OrthoDB" id="2325716at2759"/>
<accession>A0A3P6PCD8</accession>
<gene>
    <name evidence="1" type="ORF">DILT_LOCUS225</name>
</gene>
<dbReference type="Proteomes" id="UP000281553">
    <property type="component" value="Unassembled WGS sequence"/>
</dbReference>
<dbReference type="AlphaFoldDB" id="A0A3P6PCD8"/>
<protein>
    <submittedName>
        <fullName evidence="1">Uncharacterized protein</fullName>
    </submittedName>
</protein>
<evidence type="ECO:0000313" key="2">
    <source>
        <dbReference type="Proteomes" id="UP000281553"/>
    </source>
</evidence>
<keyword evidence="2" id="KW-1185">Reference proteome</keyword>
<organism evidence="1 2">
    <name type="scientific">Dibothriocephalus latus</name>
    <name type="common">Fish tapeworm</name>
    <name type="synonym">Diphyllobothrium latum</name>
    <dbReference type="NCBI Taxonomy" id="60516"/>
    <lineage>
        <taxon>Eukaryota</taxon>
        <taxon>Metazoa</taxon>
        <taxon>Spiralia</taxon>
        <taxon>Lophotrochozoa</taxon>
        <taxon>Platyhelminthes</taxon>
        <taxon>Cestoda</taxon>
        <taxon>Eucestoda</taxon>
        <taxon>Diphyllobothriidea</taxon>
        <taxon>Diphyllobothriidae</taxon>
        <taxon>Dibothriocephalus</taxon>
    </lineage>
</organism>
<proteinExistence type="predicted"/>
<name>A0A3P6PCD8_DIBLA</name>
<sequence>MAVPTRESPLQPILVQRQFSDIGNHLADDTGPGSALDHLPTENVSQSELDTDLWQLLEKLTTALTMAGRDGASFSAFFSYKTLWRQPTGIDKEVSRRRFDE</sequence>
<reference evidence="1 2" key="1">
    <citation type="submission" date="2018-11" db="EMBL/GenBank/DDBJ databases">
        <authorList>
            <consortium name="Pathogen Informatics"/>
        </authorList>
    </citation>
    <scope>NUCLEOTIDE SEQUENCE [LARGE SCALE GENOMIC DNA]</scope>
</reference>
<dbReference type="EMBL" id="UYRU01000816">
    <property type="protein sequence ID" value="VDK30737.1"/>
    <property type="molecule type" value="Genomic_DNA"/>
</dbReference>
<evidence type="ECO:0000313" key="1">
    <source>
        <dbReference type="EMBL" id="VDK30737.1"/>
    </source>
</evidence>